<accession>A0ABR4IQW1</accession>
<evidence type="ECO:0000313" key="2">
    <source>
        <dbReference type="EMBL" id="KAL2829287.1"/>
    </source>
</evidence>
<protein>
    <submittedName>
        <fullName evidence="2">S-adenosyl-L-methionine-dependent methyltransferase</fullName>
    </submittedName>
</protein>
<evidence type="ECO:0000256" key="1">
    <source>
        <dbReference type="SAM" id="MobiDB-lite"/>
    </source>
</evidence>
<dbReference type="Proteomes" id="UP001610335">
    <property type="component" value="Unassembled WGS sequence"/>
</dbReference>
<dbReference type="SUPFAM" id="SSF53335">
    <property type="entry name" value="S-adenosyl-L-methionine-dependent methyltransferases"/>
    <property type="match status" value="1"/>
</dbReference>
<dbReference type="InterPro" id="IPR029063">
    <property type="entry name" value="SAM-dependent_MTases_sf"/>
</dbReference>
<dbReference type="EMBL" id="JBFXLS010000017">
    <property type="protein sequence ID" value="KAL2829287.1"/>
    <property type="molecule type" value="Genomic_DNA"/>
</dbReference>
<gene>
    <name evidence="2" type="ORF">BDW59DRAFT_38698</name>
</gene>
<name>A0ABR4IQW1_9EURO</name>
<dbReference type="GO" id="GO:0008168">
    <property type="term" value="F:methyltransferase activity"/>
    <property type="evidence" value="ECO:0007669"/>
    <property type="project" value="UniProtKB-KW"/>
</dbReference>
<keyword evidence="3" id="KW-1185">Reference proteome</keyword>
<organism evidence="2 3">
    <name type="scientific">Aspergillus cavernicola</name>
    <dbReference type="NCBI Taxonomy" id="176166"/>
    <lineage>
        <taxon>Eukaryota</taxon>
        <taxon>Fungi</taxon>
        <taxon>Dikarya</taxon>
        <taxon>Ascomycota</taxon>
        <taxon>Pezizomycotina</taxon>
        <taxon>Eurotiomycetes</taxon>
        <taxon>Eurotiomycetidae</taxon>
        <taxon>Eurotiales</taxon>
        <taxon>Aspergillaceae</taxon>
        <taxon>Aspergillus</taxon>
        <taxon>Aspergillus subgen. Nidulantes</taxon>
    </lineage>
</organism>
<comment type="caution">
    <text evidence="2">The sequence shown here is derived from an EMBL/GenBank/DDBJ whole genome shotgun (WGS) entry which is preliminary data.</text>
</comment>
<dbReference type="Pfam" id="PF13489">
    <property type="entry name" value="Methyltransf_23"/>
    <property type="match status" value="1"/>
</dbReference>
<dbReference type="CDD" id="cd02440">
    <property type="entry name" value="AdoMet_MTases"/>
    <property type="match status" value="1"/>
</dbReference>
<dbReference type="PANTHER" id="PTHR43591">
    <property type="entry name" value="METHYLTRANSFERASE"/>
    <property type="match status" value="1"/>
</dbReference>
<feature type="compositionally biased region" description="Basic and acidic residues" evidence="1">
    <location>
        <begin position="1"/>
        <end position="11"/>
    </location>
</feature>
<keyword evidence="2" id="KW-0808">Transferase</keyword>
<reference evidence="2 3" key="1">
    <citation type="submission" date="2024-07" db="EMBL/GenBank/DDBJ databases">
        <title>Section-level genome sequencing and comparative genomics of Aspergillus sections Usti and Cavernicolus.</title>
        <authorList>
            <consortium name="Lawrence Berkeley National Laboratory"/>
            <person name="Nybo J.L."/>
            <person name="Vesth T.C."/>
            <person name="Theobald S."/>
            <person name="Frisvad J.C."/>
            <person name="Larsen T.O."/>
            <person name="Kjaerboelling I."/>
            <person name="Rothschild-Mancinelli K."/>
            <person name="Lyhne E.K."/>
            <person name="Kogle M.E."/>
            <person name="Barry K."/>
            <person name="Clum A."/>
            <person name="Na H."/>
            <person name="Ledsgaard L."/>
            <person name="Lin J."/>
            <person name="Lipzen A."/>
            <person name="Kuo A."/>
            <person name="Riley R."/>
            <person name="Mondo S."/>
            <person name="LaButti K."/>
            <person name="Haridas S."/>
            <person name="Pangalinan J."/>
            <person name="Salamov A.A."/>
            <person name="Simmons B.A."/>
            <person name="Magnuson J.K."/>
            <person name="Chen J."/>
            <person name="Drula E."/>
            <person name="Henrissat B."/>
            <person name="Wiebenga A."/>
            <person name="Lubbers R.J."/>
            <person name="Gomes A.C."/>
            <person name="Makela M.R."/>
            <person name="Stajich J."/>
            <person name="Grigoriev I.V."/>
            <person name="Mortensen U.H."/>
            <person name="De vries R.P."/>
            <person name="Baker S.E."/>
            <person name="Andersen M.R."/>
        </authorList>
    </citation>
    <scope>NUCLEOTIDE SEQUENCE [LARGE SCALE GENOMIC DNA]</scope>
    <source>
        <strain evidence="2 3">CBS 600.67</strain>
    </source>
</reference>
<proteinExistence type="predicted"/>
<sequence length="335" mass="38017">MPPPNFHEHIQADTSDEDSLNDADSIADSNLSFISTVRDYVYENGRRYHAYRYGQYPIPNDEEEQDRLAITHHLFKLLIGGDLYRTPLNQQLSPPKRILDIGTGTGTWALEMAEEFPNAEIVGTDLSPIQPNFSPPNCTFIIDDAESDWAFTKDEAFDYIHARSMGGGIADWGRLLRQAYNHLKPGGWIEFQEYDARINSDDGTHIKAPVLLDLIKTLDEASKKFGKRVSIASSLAGWLEEAGYTSVTSDVYKCPVGSWPKSPRLKEIGRVGKVSLIEAIEPYSLALFTRVLGWTYERAQEYVDKCRQEVMNSSCHIYVPFYYVYAQRPLDDSRV</sequence>
<evidence type="ECO:0000313" key="3">
    <source>
        <dbReference type="Proteomes" id="UP001610335"/>
    </source>
</evidence>
<keyword evidence="2" id="KW-0489">Methyltransferase</keyword>
<dbReference type="PANTHER" id="PTHR43591:SF10">
    <property type="entry name" value="ABC TRANSMEMBRANE TYPE-1 DOMAIN-CONTAINING PROTEIN-RELATED"/>
    <property type="match status" value="1"/>
</dbReference>
<dbReference type="Gene3D" id="3.40.50.150">
    <property type="entry name" value="Vaccinia Virus protein VP39"/>
    <property type="match status" value="1"/>
</dbReference>
<dbReference type="GO" id="GO:0032259">
    <property type="term" value="P:methylation"/>
    <property type="evidence" value="ECO:0007669"/>
    <property type="project" value="UniProtKB-KW"/>
</dbReference>
<feature type="region of interest" description="Disordered" evidence="1">
    <location>
        <begin position="1"/>
        <end position="21"/>
    </location>
</feature>